<dbReference type="InterPro" id="IPR003352">
    <property type="entry name" value="PTS_EIIC"/>
</dbReference>
<dbReference type="InterPro" id="IPR004796">
    <property type="entry name" value="PTS_IIC_cello"/>
</dbReference>
<dbReference type="Pfam" id="PF02378">
    <property type="entry name" value="PTS_EIIC"/>
    <property type="match status" value="1"/>
</dbReference>
<keyword evidence="3 8" id="KW-1003">Cell membrane</keyword>
<sequence length="471" mass="50590">MNKLIAVLEEKVVPVAMKIGNNAYLNAIKNAFLRLMPLSLIGAMFILINNVFLNFGEGTFFYQMGIRLSEDTVKSIAQFQSIGNAAINGTIGIMSLMIPYMLASEIGKKNNVDEGATGLMGIVSFITLTPAAIGIDYTSLIKDGVITIDVASKLTQSVGGFSTSFFGGQNVISGMLIGLFVGELYSFIVKRGWVIKMPANVPPAVSRSFSSLIPGFIILTILGSLSTILSRNGMNFHDLIIKFIATPLTNAGGLVGAVYVFFSAFLWFFGVHGALALSALDSPVMGVMALQNVDLFQKYGSVDAAVKAGEHFNMWAKPMIDSYIFLGGTGATLGLVIAIFLASKRPDWRQVAKFGLPSGIFQINEPILFGLPIILNPVLFIPYIIVQPILAIVTTIAYTIGFIPPITNMAPWTMPVGLGAFFNTNGSINAMILALVNLAIATLIYFPFVVVGNKVAEKERQEALDNPEVTA</sequence>
<comment type="subcellular location">
    <subcellularLocation>
        <location evidence="1">Cell membrane</location>
        <topology evidence="1">Multi-pass membrane protein</topology>
    </subcellularLocation>
</comment>
<feature type="transmembrane region" description="Helical" evidence="9">
    <location>
        <begin position="38"/>
        <end position="62"/>
    </location>
</feature>
<dbReference type="Proteomes" id="UP000184241">
    <property type="component" value="Unassembled WGS sequence"/>
</dbReference>
<dbReference type="NCBIfam" id="TIGR00359">
    <property type="entry name" value="cello_pts_IIC"/>
    <property type="match status" value="1"/>
</dbReference>
<feature type="transmembrane region" description="Helical" evidence="9">
    <location>
        <begin position="389"/>
        <end position="407"/>
    </location>
</feature>
<dbReference type="PANTHER" id="PTHR33989">
    <property type="match status" value="1"/>
</dbReference>
<evidence type="ECO:0000256" key="4">
    <source>
        <dbReference type="ARBA" id="ARBA00022597"/>
    </source>
</evidence>
<name>A0A1M6FAI8_9CLOT</name>
<evidence type="ECO:0000256" key="7">
    <source>
        <dbReference type="ARBA" id="ARBA00023136"/>
    </source>
</evidence>
<feature type="transmembrane region" description="Helical" evidence="9">
    <location>
        <begin position="82"/>
        <end position="103"/>
    </location>
</feature>
<reference evidence="11 12" key="1">
    <citation type="submission" date="2016-11" db="EMBL/GenBank/DDBJ databases">
        <authorList>
            <person name="Jaros S."/>
            <person name="Januszkiewicz K."/>
            <person name="Wedrychowicz H."/>
        </authorList>
    </citation>
    <scope>NUCLEOTIDE SEQUENCE [LARGE SCALE GENOMIC DNA]</scope>
    <source>
        <strain evidence="11 12">DSM 6191</strain>
    </source>
</reference>
<evidence type="ECO:0000256" key="6">
    <source>
        <dbReference type="ARBA" id="ARBA00022989"/>
    </source>
</evidence>
<evidence type="ECO:0000256" key="8">
    <source>
        <dbReference type="PIRNR" id="PIRNR006351"/>
    </source>
</evidence>
<keyword evidence="2 8" id="KW-0813">Transport</keyword>
<dbReference type="PANTHER" id="PTHR33989:SF4">
    <property type="entry name" value="PTS SYSTEM N,N'-DIACETYLCHITOBIOSE-SPECIFIC EIIC COMPONENT"/>
    <property type="match status" value="1"/>
</dbReference>
<proteinExistence type="predicted"/>
<feature type="domain" description="PTS EIIC type-3" evidence="10">
    <location>
        <begin position="8"/>
        <end position="448"/>
    </location>
</feature>
<feature type="transmembrane region" description="Helical" evidence="9">
    <location>
        <begin position="323"/>
        <end position="343"/>
    </location>
</feature>
<dbReference type="AlphaFoldDB" id="A0A1M6FAI8"/>
<feature type="transmembrane region" description="Helical" evidence="9">
    <location>
        <begin position="115"/>
        <end position="135"/>
    </location>
</feature>
<feature type="transmembrane region" description="Helical" evidence="9">
    <location>
        <begin position="363"/>
        <end position="382"/>
    </location>
</feature>
<evidence type="ECO:0000256" key="9">
    <source>
        <dbReference type="SAM" id="Phobius"/>
    </source>
</evidence>
<feature type="transmembrane region" description="Helical" evidence="9">
    <location>
        <begin position="427"/>
        <end position="451"/>
    </location>
</feature>
<evidence type="ECO:0000256" key="5">
    <source>
        <dbReference type="ARBA" id="ARBA00022692"/>
    </source>
</evidence>
<evidence type="ECO:0000313" key="11">
    <source>
        <dbReference type="EMBL" id="SHI94683.1"/>
    </source>
</evidence>
<keyword evidence="7 8" id="KW-0472">Membrane</keyword>
<accession>A0A1M6FAI8</accession>
<dbReference type="EMBL" id="FQXU01000027">
    <property type="protein sequence ID" value="SHI94683.1"/>
    <property type="molecule type" value="Genomic_DNA"/>
</dbReference>
<evidence type="ECO:0000259" key="10">
    <source>
        <dbReference type="PROSITE" id="PS51105"/>
    </source>
</evidence>
<dbReference type="GO" id="GO:1902815">
    <property type="term" value="P:N,N'-diacetylchitobiose import"/>
    <property type="evidence" value="ECO:0007669"/>
    <property type="project" value="TreeGrafter"/>
</dbReference>
<dbReference type="PIRSF" id="PIRSF006351">
    <property type="entry name" value="PTS_EIIC-Cellobiose"/>
    <property type="match status" value="1"/>
</dbReference>
<evidence type="ECO:0000256" key="3">
    <source>
        <dbReference type="ARBA" id="ARBA00022475"/>
    </source>
</evidence>
<feature type="transmembrane region" description="Helical" evidence="9">
    <location>
        <begin position="171"/>
        <end position="188"/>
    </location>
</feature>
<keyword evidence="6 9" id="KW-1133">Transmembrane helix</keyword>
<evidence type="ECO:0000256" key="2">
    <source>
        <dbReference type="ARBA" id="ARBA00022448"/>
    </source>
</evidence>
<comment type="function">
    <text evidence="8">The phosphoenolpyruvate-dependent sugar phosphotransferase system (PTS), a major carbohydrate active -transport system, catalyzes the phosphorylation of incoming sugar substrates concomitant with their translocation across the cell membrane.</text>
</comment>
<evidence type="ECO:0000313" key="12">
    <source>
        <dbReference type="Proteomes" id="UP000184241"/>
    </source>
</evidence>
<dbReference type="RefSeq" id="WP_073022845.1">
    <property type="nucleotide sequence ID" value="NZ_FQXU01000027.1"/>
</dbReference>
<dbReference type="InterPro" id="IPR004501">
    <property type="entry name" value="PTS_EIIC_3"/>
</dbReference>
<feature type="transmembrane region" description="Helical" evidence="9">
    <location>
        <begin position="257"/>
        <end position="280"/>
    </location>
</feature>
<dbReference type="NCBIfam" id="TIGR00410">
    <property type="entry name" value="lacE"/>
    <property type="match status" value="1"/>
</dbReference>
<organism evidence="11 12">
    <name type="scientific">Clostridium intestinale DSM 6191</name>
    <dbReference type="NCBI Taxonomy" id="1121320"/>
    <lineage>
        <taxon>Bacteria</taxon>
        <taxon>Bacillati</taxon>
        <taxon>Bacillota</taxon>
        <taxon>Clostridia</taxon>
        <taxon>Eubacteriales</taxon>
        <taxon>Clostridiaceae</taxon>
        <taxon>Clostridium</taxon>
    </lineage>
</organism>
<keyword evidence="4 8" id="KW-0762">Sugar transport</keyword>
<dbReference type="InterPro" id="IPR051088">
    <property type="entry name" value="PTS_Sugar-EIIC/EIIB"/>
</dbReference>
<dbReference type="PROSITE" id="PS51105">
    <property type="entry name" value="PTS_EIIC_TYPE_3"/>
    <property type="match status" value="1"/>
</dbReference>
<dbReference type="GO" id="GO:0009401">
    <property type="term" value="P:phosphoenolpyruvate-dependent sugar phosphotransferase system"/>
    <property type="evidence" value="ECO:0007669"/>
    <property type="project" value="InterPro"/>
</dbReference>
<protein>
    <recommendedName>
        <fullName evidence="8">Permease IIC component</fullName>
    </recommendedName>
</protein>
<evidence type="ECO:0000256" key="1">
    <source>
        <dbReference type="ARBA" id="ARBA00004651"/>
    </source>
</evidence>
<gene>
    <name evidence="11" type="ORF">SAMN02745941_04596</name>
</gene>
<feature type="transmembrane region" description="Helical" evidence="9">
    <location>
        <begin position="209"/>
        <end position="229"/>
    </location>
</feature>
<keyword evidence="5 9" id="KW-0812">Transmembrane</keyword>
<dbReference type="GO" id="GO:0005886">
    <property type="term" value="C:plasma membrane"/>
    <property type="evidence" value="ECO:0007669"/>
    <property type="project" value="UniProtKB-SubCell"/>
</dbReference>
<dbReference type="GO" id="GO:0008982">
    <property type="term" value="F:protein-N(PI)-phosphohistidine-sugar phosphotransferase activity"/>
    <property type="evidence" value="ECO:0007669"/>
    <property type="project" value="UniProtKB-UniRule"/>
</dbReference>